<name>A0A812UHP4_SYMPI</name>
<evidence type="ECO:0000313" key="1">
    <source>
        <dbReference type="EMBL" id="CAE7568053.1"/>
    </source>
</evidence>
<reference evidence="1" key="1">
    <citation type="submission" date="2021-02" db="EMBL/GenBank/DDBJ databases">
        <authorList>
            <person name="Dougan E. K."/>
            <person name="Rhodes N."/>
            <person name="Thang M."/>
            <person name="Chan C."/>
        </authorList>
    </citation>
    <scope>NUCLEOTIDE SEQUENCE</scope>
</reference>
<comment type="caution">
    <text evidence="1">The sequence shown here is derived from an EMBL/GenBank/DDBJ whole genome shotgun (WGS) entry which is preliminary data.</text>
</comment>
<evidence type="ECO:0000313" key="2">
    <source>
        <dbReference type="Proteomes" id="UP000649617"/>
    </source>
</evidence>
<organism evidence="1 2">
    <name type="scientific">Symbiodinium pilosum</name>
    <name type="common">Dinoflagellate</name>
    <dbReference type="NCBI Taxonomy" id="2952"/>
    <lineage>
        <taxon>Eukaryota</taxon>
        <taxon>Sar</taxon>
        <taxon>Alveolata</taxon>
        <taxon>Dinophyceae</taxon>
        <taxon>Suessiales</taxon>
        <taxon>Symbiodiniaceae</taxon>
        <taxon>Symbiodinium</taxon>
    </lineage>
</organism>
<feature type="non-terminal residue" evidence="1">
    <location>
        <position position="207"/>
    </location>
</feature>
<accession>A0A812UHP4</accession>
<proteinExistence type="predicted"/>
<protein>
    <submittedName>
        <fullName evidence="1">PTC1 protein</fullName>
    </submittedName>
</protein>
<dbReference type="Proteomes" id="UP000649617">
    <property type="component" value="Unassembled WGS sequence"/>
</dbReference>
<sequence>MDCLENCPLPECPKMAAKVKGIIQCSAKCGSDFACRSACNVPVTKFVEMCSNFHKTEFEHFKPPPGHVLVSKFRACHDGCAGDAECIQKCPKPFWMKFKKTCEEAIPIMECHQKCGCDHACHENCPVPSCPHMKAQVEESMRCHGQCQDRECHHACPKPMKAILSKCQVFEKVQQCHGNCTDFNCHHECPKAHLWHFLGHHDFGFHH</sequence>
<dbReference type="EMBL" id="CAJNIZ010036837">
    <property type="protein sequence ID" value="CAE7568053.1"/>
    <property type="molecule type" value="Genomic_DNA"/>
</dbReference>
<dbReference type="OrthoDB" id="424743at2759"/>
<dbReference type="AlphaFoldDB" id="A0A812UHP4"/>
<keyword evidence="2" id="KW-1185">Reference proteome</keyword>
<gene>
    <name evidence="1" type="primary">PTC1</name>
    <name evidence="1" type="ORF">SPIL2461_LOCUS15282</name>
</gene>